<evidence type="ECO:0000256" key="1">
    <source>
        <dbReference type="SAM" id="MobiDB-lite"/>
    </source>
</evidence>
<evidence type="ECO:0000313" key="2">
    <source>
        <dbReference type="EMBL" id="MEA5442835.1"/>
    </source>
</evidence>
<keyword evidence="3" id="KW-1185">Reference proteome</keyword>
<feature type="region of interest" description="Disordered" evidence="1">
    <location>
        <begin position="1"/>
        <end position="74"/>
    </location>
</feature>
<dbReference type="EMBL" id="JAYGHY010000028">
    <property type="protein sequence ID" value="MEA5442835.1"/>
    <property type="molecule type" value="Genomic_DNA"/>
</dbReference>
<feature type="compositionally biased region" description="Basic and acidic residues" evidence="1">
    <location>
        <begin position="61"/>
        <end position="74"/>
    </location>
</feature>
<protein>
    <submittedName>
        <fullName evidence="2">Uncharacterized protein</fullName>
    </submittedName>
</protein>
<feature type="compositionally biased region" description="Polar residues" evidence="1">
    <location>
        <begin position="1"/>
        <end position="12"/>
    </location>
</feature>
<evidence type="ECO:0000313" key="3">
    <source>
        <dbReference type="Proteomes" id="UP001302329"/>
    </source>
</evidence>
<dbReference type="RefSeq" id="WP_323356877.1">
    <property type="nucleotide sequence ID" value="NZ_JAYGHY010000028.1"/>
</dbReference>
<comment type="caution">
    <text evidence="2">The sequence shown here is derived from an EMBL/GenBank/DDBJ whole genome shotgun (WGS) entry which is preliminary data.</text>
</comment>
<accession>A0ABU5SWX3</accession>
<name>A0ABU5SWX3_9CYAN</name>
<gene>
    <name evidence="2" type="ORF">VB739_09755</name>
</gene>
<sequence length="147" mass="16502">MTQPTDPSSSRNTRYRFCNGKPVDPNEGLHPEMADEALAASLPSGIPASPQQLIDMQSHAQRPEKPERTQSPKVKEVLDRIEKLDTTAHEDQQIALVLVRHLEAFHDGVVEEMLSDDDARHSQIVAWAVDADRLMRARMLLESVDLD</sequence>
<proteinExistence type="predicted"/>
<dbReference type="Proteomes" id="UP001302329">
    <property type="component" value="Unassembled WGS sequence"/>
</dbReference>
<feature type="compositionally biased region" description="Polar residues" evidence="1">
    <location>
        <begin position="49"/>
        <end position="60"/>
    </location>
</feature>
<reference evidence="2 3" key="1">
    <citation type="submission" date="2023-12" db="EMBL/GenBank/DDBJ databases">
        <title>Baltic Sea Cyanobacteria.</title>
        <authorList>
            <person name="Delbaje E."/>
            <person name="Fewer D.P."/>
            <person name="Shishido T.K."/>
        </authorList>
    </citation>
    <scope>NUCLEOTIDE SEQUENCE [LARGE SCALE GENOMIC DNA]</scope>
    <source>
        <strain evidence="2 3">UHCC 0281</strain>
    </source>
</reference>
<organism evidence="2 3">
    <name type="scientific">Cyanobium gracile UHCC 0281</name>
    <dbReference type="NCBI Taxonomy" id="3110309"/>
    <lineage>
        <taxon>Bacteria</taxon>
        <taxon>Bacillati</taxon>
        <taxon>Cyanobacteriota</taxon>
        <taxon>Cyanophyceae</taxon>
        <taxon>Synechococcales</taxon>
        <taxon>Prochlorococcaceae</taxon>
        <taxon>Cyanobium</taxon>
    </lineage>
</organism>